<evidence type="ECO:0008006" key="4">
    <source>
        <dbReference type="Google" id="ProtNLM"/>
    </source>
</evidence>
<keyword evidence="3" id="KW-1185">Reference proteome</keyword>
<comment type="caution">
    <text evidence="2">The sequence shown here is derived from an EMBL/GenBank/DDBJ whole genome shotgun (WGS) entry which is preliminary data.</text>
</comment>
<sequence>MLVAAIVACEVGFWVVLAAGLLLRYALRLRTAGAAVLAAVPLVDLALLAFTVADLRRGAEPEEAHGLAAVYLGVSVAFGHAMVRWADVRVAHRFAGGPAPVPRPASGTPERVRKEWRDFGLACVAAGVSAVLLLGAAALAESGGGSLLEWLPRLGLVLTVWLVGWPVWETLKLVTTDEARAARR</sequence>
<evidence type="ECO:0000313" key="3">
    <source>
        <dbReference type="Proteomes" id="UP000800981"/>
    </source>
</evidence>
<feature type="transmembrane region" description="Helical" evidence="1">
    <location>
        <begin position="34"/>
        <end position="53"/>
    </location>
</feature>
<feature type="transmembrane region" description="Helical" evidence="1">
    <location>
        <begin position="150"/>
        <end position="168"/>
    </location>
</feature>
<dbReference type="EMBL" id="JAANNP010000015">
    <property type="protein sequence ID" value="NHC15071.1"/>
    <property type="molecule type" value="Genomic_DNA"/>
</dbReference>
<feature type="transmembrane region" description="Helical" evidence="1">
    <location>
        <begin position="6"/>
        <end position="27"/>
    </location>
</feature>
<feature type="transmembrane region" description="Helical" evidence="1">
    <location>
        <begin position="119"/>
        <end position="138"/>
    </location>
</feature>
<evidence type="ECO:0000256" key="1">
    <source>
        <dbReference type="SAM" id="Phobius"/>
    </source>
</evidence>
<organism evidence="2 3">
    <name type="scientific">Motilibacter deserti</name>
    <dbReference type="NCBI Taxonomy" id="2714956"/>
    <lineage>
        <taxon>Bacteria</taxon>
        <taxon>Bacillati</taxon>
        <taxon>Actinomycetota</taxon>
        <taxon>Actinomycetes</taxon>
        <taxon>Motilibacterales</taxon>
        <taxon>Motilibacteraceae</taxon>
        <taxon>Motilibacter</taxon>
    </lineage>
</organism>
<proteinExistence type="predicted"/>
<accession>A0ABX0GVW5</accession>
<gene>
    <name evidence="2" type="ORF">G9H71_14880</name>
</gene>
<name>A0ABX0GVW5_9ACTN</name>
<keyword evidence="1" id="KW-1133">Transmembrane helix</keyword>
<reference evidence="2 3" key="1">
    <citation type="submission" date="2020-03" db="EMBL/GenBank/DDBJ databases">
        <title>Two novel Motilibacter sp.</title>
        <authorList>
            <person name="Liu S."/>
        </authorList>
    </citation>
    <scope>NUCLEOTIDE SEQUENCE [LARGE SCALE GENOMIC DNA]</scope>
    <source>
        <strain evidence="2 3">E257</strain>
    </source>
</reference>
<protein>
    <recommendedName>
        <fullName evidence="4">Integral membrane protein</fullName>
    </recommendedName>
</protein>
<keyword evidence="1" id="KW-0472">Membrane</keyword>
<dbReference type="Proteomes" id="UP000800981">
    <property type="component" value="Unassembled WGS sequence"/>
</dbReference>
<feature type="transmembrane region" description="Helical" evidence="1">
    <location>
        <begin position="65"/>
        <end position="83"/>
    </location>
</feature>
<dbReference type="RefSeq" id="WP_166283197.1">
    <property type="nucleotide sequence ID" value="NZ_JAANNP010000015.1"/>
</dbReference>
<keyword evidence="1" id="KW-0812">Transmembrane</keyword>
<evidence type="ECO:0000313" key="2">
    <source>
        <dbReference type="EMBL" id="NHC15071.1"/>
    </source>
</evidence>